<evidence type="ECO:0000313" key="3">
    <source>
        <dbReference type="Proteomes" id="UP000011511"/>
    </source>
</evidence>
<sequence>MAPRAAVAPELPQYARSEIDAPRSVWHLLAIAQHYGLPTRLLDWSFSPLVAAYFATRSGDTEHDGAIWALDYRKLHADLPDPYQDVLEGTETDMLDTHLLSNATLEYGLREDANGDELAPDRNLNEVSRVTELWQERWDPENERGDEYEGSAFASHTYVTPLSESDLVKSSSESCPRVGQVIVK</sequence>
<dbReference type="AlphaFoldDB" id="L9ZXG3"/>
<dbReference type="EMBL" id="AOIK01000008">
    <property type="protein sequence ID" value="ELY91195.1"/>
    <property type="molecule type" value="Genomic_DNA"/>
</dbReference>
<dbReference type="InterPro" id="IPR014966">
    <property type="entry name" value="FRG-dom"/>
</dbReference>
<dbReference type="Proteomes" id="UP000011511">
    <property type="component" value="Unassembled WGS sequence"/>
</dbReference>
<gene>
    <name evidence="2" type="ORF">C485_02299</name>
</gene>
<dbReference type="Pfam" id="PF08867">
    <property type="entry name" value="FRG"/>
    <property type="match status" value="1"/>
</dbReference>
<evidence type="ECO:0000259" key="1">
    <source>
        <dbReference type="SMART" id="SM00901"/>
    </source>
</evidence>
<evidence type="ECO:0000313" key="2">
    <source>
        <dbReference type="EMBL" id="ELY91195.1"/>
    </source>
</evidence>
<reference evidence="2 3" key="1">
    <citation type="journal article" date="2014" name="PLoS Genet.">
        <title>Phylogenetically driven sequencing of extremely halophilic archaea reveals strategies for static and dynamic osmo-response.</title>
        <authorList>
            <person name="Becker E.A."/>
            <person name="Seitzer P.M."/>
            <person name="Tritt A."/>
            <person name="Larsen D."/>
            <person name="Krusor M."/>
            <person name="Yao A.I."/>
            <person name="Wu D."/>
            <person name="Madern D."/>
            <person name="Eisen J.A."/>
            <person name="Darling A.E."/>
            <person name="Facciotti M.T."/>
        </authorList>
    </citation>
    <scope>NUCLEOTIDE SEQUENCE [LARGE SCALE GENOMIC DNA]</scope>
    <source>
        <strain evidence="2 3">JCM 12890</strain>
    </source>
</reference>
<dbReference type="PATRIC" id="fig|1227494.3.peg.449"/>
<dbReference type="eggNOG" id="arCOG09511">
    <property type="taxonomic scope" value="Archaea"/>
</dbReference>
<name>L9ZXG3_NATA2</name>
<feature type="domain" description="FRG" evidence="1">
    <location>
        <begin position="1"/>
        <end position="68"/>
    </location>
</feature>
<proteinExistence type="predicted"/>
<dbReference type="SMART" id="SM00901">
    <property type="entry name" value="FRG"/>
    <property type="match status" value="1"/>
</dbReference>
<dbReference type="RefSeq" id="WP_007107851.1">
    <property type="nucleotide sequence ID" value="NZ_AOIK01000008.1"/>
</dbReference>
<organism evidence="2 3">
    <name type="scientific">Natrinema altunense (strain JCM 12890 / CGMCC 1.3731 / AJ2)</name>
    <dbReference type="NCBI Taxonomy" id="1227494"/>
    <lineage>
        <taxon>Archaea</taxon>
        <taxon>Methanobacteriati</taxon>
        <taxon>Methanobacteriota</taxon>
        <taxon>Stenosarchaea group</taxon>
        <taxon>Halobacteria</taxon>
        <taxon>Halobacteriales</taxon>
        <taxon>Natrialbaceae</taxon>
        <taxon>Natrinema</taxon>
    </lineage>
</organism>
<keyword evidence="3" id="KW-1185">Reference proteome</keyword>
<protein>
    <submittedName>
        <fullName evidence="2">FRG domain-containing protein</fullName>
    </submittedName>
</protein>
<accession>L9ZXG3</accession>
<comment type="caution">
    <text evidence="2">The sequence shown here is derived from an EMBL/GenBank/DDBJ whole genome shotgun (WGS) entry which is preliminary data.</text>
</comment>